<dbReference type="InterPro" id="IPR011055">
    <property type="entry name" value="Dup_hybrid_motif"/>
</dbReference>
<protein>
    <recommendedName>
        <fullName evidence="1">M23ase beta-sheet core domain-containing protein</fullName>
    </recommendedName>
</protein>
<evidence type="ECO:0000259" key="1">
    <source>
        <dbReference type="Pfam" id="PF01551"/>
    </source>
</evidence>
<dbReference type="AlphaFoldDB" id="A0A2H0U5Q1"/>
<evidence type="ECO:0000313" key="3">
    <source>
        <dbReference type="Proteomes" id="UP000229128"/>
    </source>
</evidence>
<dbReference type="SUPFAM" id="SSF51261">
    <property type="entry name" value="Duplicated hybrid motif"/>
    <property type="match status" value="1"/>
</dbReference>
<evidence type="ECO:0000313" key="2">
    <source>
        <dbReference type="EMBL" id="PIR80717.1"/>
    </source>
</evidence>
<dbReference type="Proteomes" id="UP000229128">
    <property type="component" value="Unassembled WGS sequence"/>
</dbReference>
<feature type="domain" description="M23ase beta-sheet core" evidence="1">
    <location>
        <begin position="2"/>
        <end position="52"/>
    </location>
</feature>
<dbReference type="InterPro" id="IPR050570">
    <property type="entry name" value="Cell_wall_metabolism_enzyme"/>
</dbReference>
<name>A0A2H0U5Q1_9BACT</name>
<sequence length="57" mass="5952">VNAIYVKTDQFVTQGEVIGASGGMPGTNGAGSLTTGPHLHFEIRKDGIPVNPLDYLP</sequence>
<organism evidence="2 3">
    <name type="scientific">Candidatus Kuenenbacteria bacterium CG10_big_fil_rev_8_21_14_0_10_39_14</name>
    <dbReference type="NCBI Taxonomy" id="1974619"/>
    <lineage>
        <taxon>Bacteria</taxon>
        <taxon>Candidatus Kueneniibacteriota</taxon>
    </lineage>
</organism>
<dbReference type="PANTHER" id="PTHR21666:SF270">
    <property type="entry name" value="MUREIN HYDROLASE ACTIVATOR ENVC"/>
    <property type="match status" value="1"/>
</dbReference>
<dbReference type="PANTHER" id="PTHR21666">
    <property type="entry name" value="PEPTIDASE-RELATED"/>
    <property type="match status" value="1"/>
</dbReference>
<dbReference type="EMBL" id="PFBQ01000045">
    <property type="protein sequence ID" value="PIR80717.1"/>
    <property type="molecule type" value="Genomic_DNA"/>
</dbReference>
<feature type="non-terminal residue" evidence="2">
    <location>
        <position position="1"/>
    </location>
</feature>
<comment type="caution">
    <text evidence="2">The sequence shown here is derived from an EMBL/GenBank/DDBJ whole genome shotgun (WGS) entry which is preliminary data.</text>
</comment>
<accession>A0A2H0U5Q1</accession>
<proteinExistence type="predicted"/>
<dbReference type="InterPro" id="IPR016047">
    <property type="entry name" value="M23ase_b-sheet_dom"/>
</dbReference>
<gene>
    <name evidence="2" type="ORF">COU24_02430</name>
</gene>
<dbReference type="GO" id="GO:0004222">
    <property type="term" value="F:metalloendopeptidase activity"/>
    <property type="evidence" value="ECO:0007669"/>
    <property type="project" value="TreeGrafter"/>
</dbReference>
<dbReference type="Gene3D" id="2.70.70.10">
    <property type="entry name" value="Glucose Permease (Domain IIA)"/>
    <property type="match status" value="1"/>
</dbReference>
<dbReference type="Pfam" id="PF01551">
    <property type="entry name" value="Peptidase_M23"/>
    <property type="match status" value="1"/>
</dbReference>
<reference evidence="3" key="1">
    <citation type="submission" date="2017-09" db="EMBL/GenBank/DDBJ databases">
        <title>Depth-based differentiation of microbial function through sediment-hosted aquifers and enrichment of novel symbionts in the deep terrestrial subsurface.</title>
        <authorList>
            <person name="Probst A.J."/>
            <person name="Ladd B."/>
            <person name="Jarett J.K."/>
            <person name="Geller-Mcgrath D.E."/>
            <person name="Sieber C.M.K."/>
            <person name="Emerson J.B."/>
            <person name="Anantharaman K."/>
            <person name="Thomas B.C."/>
            <person name="Malmstrom R."/>
            <person name="Stieglmeier M."/>
            <person name="Klingl A."/>
            <person name="Woyke T."/>
            <person name="Ryan C.M."/>
            <person name="Banfield J.F."/>
        </authorList>
    </citation>
    <scope>NUCLEOTIDE SEQUENCE [LARGE SCALE GENOMIC DNA]</scope>
</reference>